<comment type="cofactor">
    <cofactor evidence="2">
        <name>Mg(2+)</name>
        <dbReference type="ChEBI" id="CHEBI:18420"/>
    </cofactor>
</comment>
<dbReference type="PROSITE" id="PS51462">
    <property type="entry name" value="NUDIX"/>
    <property type="match status" value="1"/>
</dbReference>
<dbReference type="InterPro" id="IPR015797">
    <property type="entry name" value="NUDIX_hydrolase-like_dom_sf"/>
</dbReference>
<dbReference type="RefSeq" id="XP_007322420.1">
    <property type="nucleotide sequence ID" value="XM_007322358.1"/>
</dbReference>
<feature type="region of interest" description="Disordered" evidence="7">
    <location>
        <begin position="302"/>
        <end position="338"/>
    </location>
</feature>
<feature type="region of interest" description="Disordered" evidence="7">
    <location>
        <begin position="441"/>
        <end position="460"/>
    </location>
</feature>
<feature type="domain" description="Nudix hydrolase" evidence="8">
    <location>
        <begin position="56"/>
        <end position="193"/>
    </location>
</feature>
<dbReference type="PANTHER" id="PTHR12992">
    <property type="entry name" value="NUDIX HYDROLASE"/>
    <property type="match status" value="1"/>
</dbReference>
<reference evidence="9" key="1">
    <citation type="submission" date="2011-04" db="EMBL/GenBank/DDBJ databases">
        <title>Evolution of plant cell wall degrading machinery underlies the functional diversity of forest fungi.</title>
        <authorList>
            <consortium name="US DOE Joint Genome Institute (JGI-PGF)"/>
            <person name="Eastwood D.C."/>
            <person name="Floudas D."/>
            <person name="Binder M."/>
            <person name="Majcherczyk A."/>
            <person name="Schneider P."/>
            <person name="Aerts A."/>
            <person name="Asiegbu F.O."/>
            <person name="Baker S.E."/>
            <person name="Barry K."/>
            <person name="Bendiksby M."/>
            <person name="Blumentritt M."/>
            <person name="Coutinho P.M."/>
            <person name="Cullen D."/>
            <person name="Cullen D."/>
            <person name="Gathman A."/>
            <person name="Goodell B."/>
            <person name="Henrissat B."/>
            <person name="Ihrmark K."/>
            <person name="Kauserud H."/>
            <person name="Kohler A."/>
            <person name="LaButti K."/>
            <person name="Lapidus A."/>
            <person name="Lavin J.L."/>
            <person name="Lee Y.-H."/>
            <person name="Lindquist E."/>
            <person name="Lilly W."/>
            <person name="Lucas S."/>
            <person name="Morin E."/>
            <person name="Murat C."/>
            <person name="Oguiza J.A."/>
            <person name="Park J."/>
            <person name="Pisabarro A.G."/>
            <person name="Riley R."/>
            <person name="Rosling A."/>
            <person name="Salamov A."/>
            <person name="Schmidt O."/>
            <person name="Schmutz J."/>
            <person name="Skrede I."/>
            <person name="Stenlid J."/>
            <person name="Wiebenga A."/>
            <person name="Xie X."/>
            <person name="Kues U."/>
            <person name="Hibbett D.S."/>
            <person name="Hoffmeister D."/>
            <person name="Hogberg N."/>
            <person name="Martin F."/>
            <person name="Grigoriev I.V."/>
            <person name="Watkinson S.C."/>
        </authorList>
    </citation>
    <scope>NUCLEOTIDE SEQUENCE</scope>
    <source>
        <strain evidence="9">S7.9</strain>
    </source>
</reference>
<comment type="cofactor">
    <cofactor evidence="1">
        <name>Mn(2+)</name>
        <dbReference type="ChEBI" id="CHEBI:29035"/>
    </cofactor>
</comment>
<dbReference type="AlphaFoldDB" id="F8P7P6"/>
<dbReference type="HOGENOM" id="CLU_493547_0_0_1"/>
<dbReference type="Pfam" id="PF00293">
    <property type="entry name" value="NUDIX"/>
    <property type="match status" value="1"/>
</dbReference>
<evidence type="ECO:0000256" key="6">
    <source>
        <dbReference type="ARBA" id="ARBA00023211"/>
    </source>
</evidence>
<proteinExistence type="predicted"/>
<dbReference type="GO" id="GO:0008893">
    <property type="term" value="F:guanosine-3',5'-bis(diphosphate) 3'-diphosphatase activity"/>
    <property type="evidence" value="ECO:0007669"/>
    <property type="project" value="UniProtKB-ARBA"/>
</dbReference>
<dbReference type="KEGG" id="sla:SERLADRAFT_476673"/>
<gene>
    <name evidence="9" type="ORF">SERLADRAFT_476673</name>
</gene>
<evidence type="ECO:0000256" key="1">
    <source>
        <dbReference type="ARBA" id="ARBA00001936"/>
    </source>
</evidence>
<dbReference type="EMBL" id="GL945440">
    <property type="protein sequence ID" value="EGO20454.1"/>
    <property type="molecule type" value="Genomic_DNA"/>
</dbReference>
<name>F8P7P6_SERL9</name>
<feature type="region of interest" description="Disordered" evidence="7">
    <location>
        <begin position="472"/>
        <end position="543"/>
    </location>
</feature>
<feature type="compositionally biased region" description="Polar residues" evidence="7">
    <location>
        <begin position="361"/>
        <end position="380"/>
    </location>
</feature>
<dbReference type="OrthoDB" id="10260614at2759"/>
<dbReference type="GO" id="GO:0046872">
    <property type="term" value="F:metal ion binding"/>
    <property type="evidence" value="ECO:0007669"/>
    <property type="project" value="UniProtKB-KW"/>
</dbReference>
<dbReference type="InterPro" id="IPR045121">
    <property type="entry name" value="CoAse"/>
</dbReference>
<keyword evidence="5" id="KW-0460">Magnesium</keyword>
<dbReference type="InterPro" id="IPR000086">
    <property type="entry name" value="NUDIX_hydrolase_dom"/>
</dbReference>
<evidence type="ECO:0000256" key="5">
    <source>
        <dbReference type="ARBA" id="ARBA00022842"/>
    </source>
</evidence>
<keyword evidence="3" id="KW-0479">Metal-binding</keyword>
<dbReference type="GO" id="GO:0010945">
    <property type="term" value="F:coenzyme A diphosphatase activity"/>
    <property type="evidence" value="ECO:0007669"/>
    <property type="project" value="InterPro"/>
</dbReference>
<dbReference type="Proteomes" id="UP000008064">
    <property type="component" value="Unassembled WGS sequence"/>
</dbReference>
<feature type="region of interest" description="Disordered" evidence="7">
    <location>
        <begin position="358"/>
        <end position="380"/>
    </location>
</feature>
<feature type="compositionally biased region" description="Basic and acidic residues" evidence="7">
    <location>
        <begin position="529"/>
        <end position="543"/>
    </location>
</feature>
<evidence type="ECO:0000256" key="7">
    <source>
        <dbReference type="SAM" id="MobiDB-lite"/>
    </source>
</evidence>
<dbReference type="Gene3D" id="3.90.79.10">
    <property type="entry name" value="Nucleoside Triphosphate Pyrophosphohydrolase"/>
    <property type="match status" value="1"/>
</dbReference>
<dbReference type="GeneID" id="18820851"/>
<dbReference type="GO" id="GO:0090407">
    <property type="term" value="P:organophosphate biosynthetic process"/>
    <property type="evidence" value="ECO:0007669"/>
    <property type="project" value="UniProtKB-ARBA"/>
</dbReference>
<feature type="compositionally biased region" description="Basic and acidic residues" evidence="7">
    <location>
        <begin position="480"/>
        <end position="506"/>
    </location>
</feature>
<dbReference type="GO" id="GO:0005737">
    <property type="term" value="C:cytoplasm"/>
    <property type="evidence" value="ECO:0007669"/>
    <property type="project" value="UniProtKB-ARBA"/>
</dbReference>
<dbReference type="SUPFAM" id="SSF55811">
    <property type="entry name" value="Nudix"/>
    <property type="match status" value="1"/>
</dbReference>
<keyword evidence="6" id="KW-0464">Manganese</keyword>
<dbReference type="GO" id="GO:0034654">
    <property type="term" value="P:nucleobase-containing compound biosynthetic process"/>
    <property type="evidence" value="ECO:0007669"/>
    <property type="project" value="UniProtKB-ARBA"/>
</dbReference>
<evidence type="ECO:0000259" key="8">
    <source>
        <dbReference type="PROSITE" id="PS51462"/>
    </source>
</evidence>
<dbReference type="FunFam" id="3.90.79.10:FF:000036">
    <property type="entry name" value="Nudix hydrolase 11"/>
    <property type="match status" value="1"/>
</dbReference>
<dbReference type="GO" id="GO:0015938">
    <property type="term" value="P:coenzyme A catabolic process"/>
    <property type="evidence" value="ECO:0007669"/>
    <property type="project" value="TreeGrafter"/>
</dbReference>
<accession>F8P7P6</accession>
<dbReference type="PANTHER" id="PTHR12992:SF45">
    <property type="entry name" value="NUDIX HYDROLASE DOMAIN-CONTAINING PROTEIN"/>
    <property type="match status" value="1"/>
</dbReference>
<dbReference type="CDD" id="cd03426">
    <property type="entry name" value="NUDIX_CoAse_Nudt7"/>
    <property type="match status" value="1"/>
</dbReference>
<feature type="compositionally biased region" description="Gly residues" evidence="7">
    <location>
        <begin position="317"/>
        <end position="333"/>
    </location>
</feature>
<evidence type="ECO:0000256" key="2">
    <source>
        <dbReference type="ARBA" id="ARBA00001946"/>
    </source>
</evidence>
<keyword evidence="4" id="KW-0378">Hydrolase</keyword>
<evidence type="ECO:0000256" key="3">
    <source>
        <dbReference type="ARBA" id="ARBA00022723"/>
    </source>
</evidence>
<evidence type="ECO:0000256" key="4">
    <source>
        <dbReference type="ARBA" id="ARBA00022801"/>
    </source>
</evidence>
<evidence type="ECO:0000313" key="9">
    <source>
        <dbReference type="EMBL" id="EGO20454.1"/>
    </source>
</evidence>
<organism>
    <name type="scientific">Serpula lacrymans var. lacrymans (strain S7.9)</name>
    <name type="common">Dry rot fungus</name>
    <dbReference type="NCBI Taxonomy" id="578457"/>
    <lineage>
        <taxon>Eukaryota</taxon>
        <taxon>Fungi</taxon>
        <taxon>Dikarya</taxon>
        <taxon>Basidiomycota</taxon>
        <taxon>Agaricomycotina</taxon>
        <taxon>Agaricomycetes</taxon>
        <taxon>Agaricomycetidae</taxon>
        <taxon>Boletales</taxon>
        <taxon>Coniophorineae</taxon>
        <taxon>Serpulaceae</taxon>
        <taxon>Serpula</taxon>
    </lineage>
</organism>
<protein>
    <recommendedName>
        <fullName evidence="8">Nudix hydrolase domain-containing protein</fullName>
    </recommendedName>
</protein>
<sequence length="543" mass="59585">MPSDIPRRQTNFLKYHRLPLDHFESALPTLKEESRQCIQNLLRYRSHHPTAKFPRTRSAAVLVPLFVGRAGDLYVLLSRRSAELRSYAGDTSLPGGKVEAQDKTLEDTARREAFEEVGIVQDKEKVPLLCVMEPFLAGNQTIVTPVVVLILDKTLQPILNVSEVASIFSHPLVSFLSSDPPFPSEPETVEVSYHTARDHTWSKHGIVRVHSFLTGREAGGIKPVFGLTANILIHTAMVGYARTPDFEVQPPSAPSMAKQIAHAILSGGALRAAYDAEGLDAERAVKDLLRRRWVLGGFSKVGRERSSSKGLGRRGSKGGGSKVQKGDGGGSGSWGDPKLVEEWKGLGKEWMELLGERQKQDAASNKVNNATGPSTSKAQNGSIEEKIDMRIEWIMEQVNIYKAWIVEQERRGGDVSKPVEKLRKQIEKSNALIRKIRISADGSESGQDGGGSFPMIGGKSMDDLGRCLEATKNGVDEDLERGKEGSKAGNSERQKGLGRGLEDIRSGFEAMNSAGDLGGHGRSKHARRKDTEQLSWKKRDAKL</sequence>